<keyword evidence="3" id="KW-1185">Reference proteome</keyword>
<name>A0A7W7VAN4_9ACTN</name>
<accession>A0A7W7VAN4</accession>
<sequence>MAAVLVGEAGPAVADPVALGERSVEQDVMGIGLPQDPQRPGRPAGEVADDGGD</sequence>
<dbReference type="AlphaFoldDB" id="A0A7W7VAN4"/>
<dbReference type="EMBL" id="JACHJI010000024">
    <property type="protein sequence ID" value="MBB4903149.1"/>
    <property type="molecule type" value="Genomic_DNA"/>
</dbReference>
<evidence type="ECO:0000256" key="1">
    <source>
        <dbReference type="SAM" id="MobiDB-lite"/>
    </source>
</evidence>
<comment type="caution">
    <text evidence="2">The sequence shown here is derived from an EMBL/GenBank/DDBJ whole genome shotgun (WGS) entry which is preliminary data.</text>
</comment>
<proteinExistence type="predicted"/>
<feature type="region of interest" description="Disordered" evidence="1">
    <location>
        <begin position="31"/>
        <end position="53"/>
    </location>
</feature>
<gene>
    <name evidence="2" type="ORF">FHS37_007246</name>
</gene>
<protein>
    <submittedName>
        <fullName evidence="2">Uncharacterized protein</fullName>
    </submittedName>
</protein>
<reference evidence="2 3" key="1">
    <citation type="submission" date="2020-08" db="EMBL/GenBank/DDBJ databases">
        <title>Genomic Encyclopedia of Type Strains, Phase III (KMG-III): the genomes of soil and plant-associated and newly described type strains.</title>
        <authorList>
            <person name="Whitman W."/>
        </authorList>
    </citation>
    <scope>NUCLEOTIDE SEQUENCE [LARGE SCALE GENOMIC DNA]</scope>
    <source>
        <strain evidence="2 3">CECT 3273</strain>
    </source>
</reference>
<evidence type="ECO:0000313" key="2">
    <source>
        <dbReference type="EMBL" id="MBB4903149.1"/>
    </source>
</evidence>
<dbReference type="Proteomes" id="UP000579523">
    <property type="component" value="Unassembled WGS sequence"/>
</dbReference>
<organism evidence="2 3">
    <name type="scientific">Streptomyces griseomycini</name>
    <dbReference type="NCBI Taxonomy" id="66895"/>
    <lineage>
        <taxon>Bacteria</taxon>
        <taxon>Bacillati</taxon>
        <taxon>Actinomycetota</taxon>
        <taxon>Actinomycetes</taxon>
        <taxon>Kitasatosporales</taxon>
        <taxon>Streptomycetaceae</taxon>
        <taxon>Streptomyces</taxon>
    </lineage>
</organism>
<evidence type="ECO:0000313" key="3">
    <source>
        <dbReference type="Proteomes" id="UP000579523"/>
    </source>
</evidence>